<organism evidence="4 5">
    <name type="scientific">Stieleria marina</name>
    <dbReference type="NCBI Taxonomy" id="1930275"/>
    <lineage>
        <taxon>Bacteria</taxon>
        <taxon>Pseudomonadati</taxon>
        <taxon>Planctomycetota</taxon>
        <taxon>Planctomycetia</taxon>
        <taxon>Pirellulales</taxon>
        <taxon>Pirellulaceae</taxon>
        <taxon>Stieleria</taxon>
    </lineage>
</organism>
<proteinExistence type="predicted"/>
<dbReference type="Gene3D" id="3.40.50.300">
    <property type="entry name" value="P-loop containing nucleotide triphosphate hydrolases"/>
    <property type="match status" value="1"/>
</dbReference>
<gene>
    <name evidence="4" type="ORF">K239x_43430</name>
</gene>
<evidence type="ECO:0000256" key="1">
    <source>
        <dbReference type="SAM" id="MobiDB-lite"/>
    </source>
</evidence>
<protein>
    <recommendedName>
        <fullName evidence="3">G domain-containing protein</fullName>
    </recommendedName>
</protein>
<feature type="transmembrane region" description="Helical" evidence="2">
    <location>
        <begin position="341"/>
        <end position="362"/>
    </location>
</feature>
<evidence type="ECO:0000313" key="5">
    <source>
        <dbReference type="Proteomes" id="UP000319817"/>
    </source>
</evidence>
<keyword evidence="5" id="KW-1185">Reference proteome</keyword>
<dbReference type="InterPro" id="IPR006073">
    <property type="entry name" value="GTP-bd"/>
</dbReference>
<feature type="domain" description="G" evidence="3">
    <location>
        <begin position="34"/>
        <end position="147"/>
    </location>
</feature>
<evidence type="ECO:0000259" key="3">
    <source>
        <dbReference type="Pfam" id="PF01926"/>
    </source>
</evidence>
<name>A0A517NYX4_9BACT</name>
<evidence type="ECO:0000313" key="4">
    <source>
        <dbReference type="EMBL" id="QDT12334.1"/>
    </source>
</evidence>
<dbReference type="OrthoDB" id="417988at2"/>
<dbReference type="CDD" id="cd00882">
    <property type="entry name" value="Ras_like_GTPase"/>
    <property type="match status" value="1"/>
</dbReference>
<keyword evidence="2" id="KW-0812">Transmembrane</keyword>
<dbReference type="GO" id="GO:0005525">
    <property type="term" value="F:GTP binding"/>
    <property type="evidence" value="ECO:0007669"/>
    <property type="project" value="InterPro"/>
</dbReference>
<dbReference type="Pfam" id="PF01926">
    <property type="entry name" value="MMR_HSR1"/>
    <property type="match status" value="1"/>
</dbReference>
<dbReference type="EMBL" id="CP036526">
    <property type="protein sequence ID" value="QDT12334.1"/>
    <property type="molecule type" value="Genomic_DNA"/>
</dbReference>
<dbReference type="AlphaFoldDB" id="A0A517NYX4"/>
<dbReference type="Proteomes" id="UP000319817">
    <property type="component" value="Chromosome"/>
</dbReference>
<sequence>MLSWLRNRRSAPDNDAQYQAQLESLRKQAPVPEIWLFGKTGSGKSSVVRYLTGASDAVIGEGYRPETKASSRFDFPNATERLLSFLDTRGIGEASYDPAEDIAAFSQTTQLIIVTVRVADHSLEGLLQPLRRIRKTDPQRPVLLVLTCLHESMANDQDISAGLDPFDSEPDTNPDANPTPGPVASPVASPIPERLATLIDQKRQQFAGLFDAVIPIDLTRLEDGFADPDFGGQRLRQSILDQLPQAYRQAVLALHHPQLATGSRQRAHWQVLASSALAGTAGAVPVPWVDIPVVLAIQTHLAVKIAKIYGQEITPARWAILSSAAGSRIAVRLAIREALKFIPLLGIAAGAAASFAFTYALGMSWDWFFADLRRGNVPTTEQLQEVFGEQLKRGHQLWRAS</sequence>
<evidence type="ECO:0000256" key="2">
    <source>
        <dbReference type="SAM" id="Phobius"/>
    </source>
</evidence>
<feature type="region of interest" description="Disordered" evidence="1">
    <location>
        <begin position="159"/>
        <end position="188"/>
    </location>
</feature>
<dbReference type="SUPFAM" id="SSF52540">
    <property type="entry name" value="P-loop containing nucleoside triphosphate hydrolases"/>
    <property type="match status" value="1"/>
</dbReference>
<reference evidence="4 5" key="1">
    <citation type="submission" date="2019-02" db="EMBL/GenBank/DDBJ databases">
        <title>Deep-cultivation of Planctomycetes and their phenomic and genomic characterization uncovers novel biology.</title>
        <authorList>
            <person name="Wiegand S."/>
            <person name="Jogler M."/>
            <person name="Boedeker C."/>
            <person name="Pinto D."/>
            <person name="Vollmers J."/>
            <person name="Rivas-Marin E."/>
            <person name="Kohn T."/>
            <person name="Peeters S.H."/>
            <person name="Heuer A."/>
            <person name="Rast P."/>
            <person name="Oberbeckmann S."/>
            <person name="Bunk B."/>
            <person name="Jeske O."/>
            <person name="Meyerdierks A."/>
            <person name="Storesund J.E."/>
            <person name="Kallscheuer N."/>
            <person name="Luecker S."/>
            <person name="Lage O.M."/>
            <person name="Pohl T."/>
            <person name="Merkel B.J."/>
            <person name="Hornburger P."/>
            <person name="Mueller R.-W."/>
            <person name="Bruemmer F."/>
            <person name="Labrenz M."/>
            <person name="Spormann A.M."/>
            <person name="Op den Camp H."/>
            <person name="Overmann J."/>
            <person name="Amann R."/>
            <person name="Jetten M.S.M."/>
            <person name="Mascher T."/>
            <person name="Medema M.H."/>
            <person name="Devos D.P."/>
            <person name="Kaster A.-K."/>
            <person name="Ovreas L."/>
            <person name="Rohde M."/>
            <person name="Galperin M.Y."/>
            <person name="Jogler C."/>
        </authorList>
    </citation>
    <scope>NUCLEOTIDE SEQUENCE [LARGE SCALE GENOMIC DNA]</scope>
    <source>
        <strain evidence="4 5">K23_9</strain>
    </source>
</reference>
<dbReference type="InterPro" id="IPR027417">
    <property type="entry name" value="P-loop_NTPase"/>
</dbReference>
<keyword evidence="2" id="KW-1133">Transmembrane helix</keyword>
<keyword evidence="2" id="KW-0472">Membrane</keyword>
<accession>A0A517NYX4</accession>
<dbReference type="RefSeq" id="WP_145420134.1">
    <property type="nucleotide sequence ID" value="NZ_CP036526.1"/>
</dbReference>